<sequence length="94" mass="10867">MAWFTVATTPFILIISLVIMKKARIYLDKQQDKISDLNGYVNEQINGEKVIITNGLQEESVQSFKNTITMSVTLCLRGSFIPECFSPYYREFLY</sequence>
<comment type="caution">
    <text evidence="6">The sequence shown here is derived from an EMBL/GenBank/DDBJ whole genome shotgun (WGS) entry which is preliminary data.</text>
</comment>
<dbReference type="PROSITE" id="PS50929">
    <property type="entry name" value="ABC_TM1F"/>
    <property type="match status" value="1"/>
</dbReference>
<evidence type="ECO:0000313" key="6">
    <source>
        <dbReference type="EMBL" id="EFB63574.1"/>
    </source>
</evidence>
<keyword evidence="3" id="KW-1133">Transmembrane helix</keyword>
<dbReference type="GO" id="GO:0005886">
    <property type="term" value="C:plasma membrane"/>
    <property type="evidence" value="ECO:0007669"/>
    <property type="project" value="UniProtKB-SubCell"/>
</dbReference>
<keyword evidence="2" id="KW-0812">Transmembrane</keyword>
<evidence type="ECO:0000313" key="7">
    <source>
        <dbReference type="Proteomes" id="UP000003684"/>
    </source>
</evidence>
<feature type="domain" description="ABC transmembrane type-1" evidence="5">
    <location>
        <begin position="1"/>
        <end position="94"/>
    </location>
</feature>
<dbReference type="SUPFAM" id="SSF90123">
    <property type="entry name" value="ABC transporter transmembrane region"/>
    <property type="match status" value="1"/>
</dbReference>
<dbReference type="AlphaFoldDB" id="D1YGI8"/>
<keyword evidence="4" id="KW-0472">Membrane</keyword>
<proteinExistence type="predicted"/>
<name>D1YGI8_LACGS</name>
<gene>
    <name evidence="6" type="ORF">HMPREF9209_1387</name>
</gene>
<comment type="subcellular location">
    <subcellularLocation>
        <location evidence="1">Cell membrane</location>
        <topology evidence="1">Multi-pass membrane protein</topology>
    </subcellularLocation>
</comment>
<accession>D1YGI8</accession>
<dbReference type="Pfam" id="PF00664">
    <property type="entry name" value="ABC_membrane"/>
    <property type="match status" value="1"/>
</dbReference>
<dbReference type="EMBL" id="ADFT01000002">
    <property type="protein sequence ID" value="EFB63574.1"/>
    <property type="molecule type" value="Genomic_DNA"/>
</dbReference>
<evidence type="ECO:0000256" key="4">
    <source>
        <dbReference type="ARBA" id="ARBA00023136"/>
    </source>
</evidence>
<organism evidence="6 7">
    <name type="scientific">Lactobacillus gasseri 224-1</name>
    <dbReference type="NCBI Taxonomy" id="679196"/>
    <lineage>
        <taxon>Bacteria</taxon>
        <taxon>Bacillati</taxon>
        <taxon>Bacillota</taxon>
        <taxon>Bacilli</taxon>
        <taxon>Lactobacillales</taxon>
        <taxon>Lactobacillaceae</taxon>
        <taxon>Lactobacillus</taxon>
    </lineage>
</organism>
<dbReference type="GO" id="GO:0005524">
    <property type="term" value="F:ATP binding"/>
    <property type="evidence" value="ECO:0007669"/>
    <property type="project" value="InterPro"/>
</dbReference>
<evidence type="ECO:0000256" key="3">
    <source>
        <dbReference type="ARBA" id="ARBA00022989"/>
    </source>
</evidence>
<evidence type="ECO:0000256" key="2">
    <source>
        <dbReference type="ARBA" id="ARBA00022692"/>
    </source>
</evidence>
<dbReference type="GO" id="GO:0140359">
    <property type="term" value="F:ABC-type transporter activity"/>
    <property type="evidence" value="ECO:0007669"/>
    <property type="project" value="InterPro"/>
</dbReference>
<protein>
    <recommendedName>
        <fullName evidence="5">ABC transmembrane type-1 domain-containing protein</fullName>
    </recommendedName>
</protein>
<dbReference type="InterPro" id="IPR011527">
    <property type="entry name" value="ABC1_TM_dom"/>
</dbReference>
<dbReference type="InterPro" id="IPR036640">
    <property type="entry name" value="ABC1_TM_sf"/>
</dbReference>
<dbReference type="Proteomes" id="UP000003684">
    <property type="component" value="Unassembled WGS sequence"/>
</dbReference>
<dbReference type="Gene3D" id="1.20.1560.10">
    <property type="entry name" value="ABC transporter type 1, transmembrane domain"/>
    <property type="match status" value="1"/>
</dbReference>
<reference evidence="6 7" key="1">
    <citation type="submission" date="2009-12" db="EMBL/GenBank/DDBJ databases">
        <title>Genome Sequence of Lactobacillus gasseri 224-1.</title>
        <authorList>
            <person name="Durkin A.S."/>
            <person name="Madupu R."/>
            <person name="Torralba M."/>
            <person name="Methe B."/>
            <person name="Sutton G."/>
            <person name="Strausberg R.L."/>
            <person name="Nelson K.E."/>
        </authorList>
    </citation>
    <scope>NUCLEOTIDE SEQUENCE [LARGE SCALE GENOMIC DNA]</scope>
    <source>
        <strain evidence="6 7">224-1</strain>
    </source>
</reference>
<evidence type="ECO:0000259" key="5">
    <source>
        <dbReference type="PROSITE" id="PS50929"/>
    </source>
</evidence>
<evidence type="ECO:0000256" key="1">
    <source>
        <dbReference type="ARBA" id="ARBA00004651"/>
    </source>
</evidence>